<comment type="caution">
    <text evidence="2">The sequence shown here is derived from an EMBL/GenBank/DDBJ whole genome shotgun (WGS) entry which is preliminary data.</text>
</comment>
<dbReference type="InterPro" id="IPR026728">
    <property type="entry name" value="BLTP3A/B"/>
</dbReference>
<name>A0A8K0NZV0_LADFU</name>
<keyword evidence="3" id="KW-1185">Reference proteome</keyword>
<dbReference type="EMBL" id="KZ308492">
    <property type="protein sequence ID" value="KAG8230510.1"/>
    <property type="molecule type" value="Genomic_DNA"/>
</dbReference>
<reference evidence="2" key="2">
    <citation type="submission" date="2017-10" db="EMBL/GenBank/DDBJ databases">
        <title>Ladona fulva Genome sequencing and assembly.</title>
        <authorList>
            <person name="Murali S."/>
            <person name="Richards S."/>
            <person name="Bandaranaike D."/>
            <person name="Bellair M."/>
            <person name="Blankenburg K."/>
            <person name="Chao H."/>
            <person name="Dinh H."/>
            <person name="Doddapaneni H."/>
            <person name="Dugan-Rocha S."/>
            <person name="Elkadiri S."/>
            <person name="Gnanaolivu R."/>
            <person name="Hernandez B."/>
            <person name="Skinner E."/>
            <person name="Javaid M."/>
            <person name="Lee S."/>
            <person name="Li M."/>
            <person name="Ming W."/>
            <person name="Munidasa M."/>
            <person name="Muniz J."/>
            <person name="Nguyen L."/>
            <person name="Hughes D."/>
            <person name="Osuji N."/>
            <person name="Pu L.-L."/>
            <person name="Puazo M."/>
            <person name="Qu C."/>
            <person name="Quiroz J."/>
            <person name="Raj R."/>
            <person name="Weissenberger G."/>
            <person name="Xin Y."/>
            <person name="Zou X."/>
            <person name="Han Y."/>
            <person name="Worley K."/>
            <person name="Muzny D."/>
            <person name="Gibbs R."/>
        </authorList>
    </citation>
    <scope>NUCLEOTIDE SEQUENCE</scope>
    <source>
        <strain evidence="2">Sampled in the wild</strain>
    </source>
</reference>
<feature type="compositionally biased region" description="Basic and acidic residues" evidence="1">
    <location>
        <begin position="565"/>
        <end position="575"/>
    </location>
</feature>
<dbReference type="Pfam" id="PF24917">
    <property type="entry name" value="BLTP3A_B"/>
    <property type="match status" value="3"/>
</dbReference>
<evidence type="ECO:0000256" key="1">
    <source>
        <dbReference type="SAM" id="MobiDB-lite"/>
    </source>
</evidence>
<evidence type="ECO:0000313" key="3">
    <source>
        <dbReference type="Proteomes" id="UP000792457"/>
    </source>
</evidence>
<dbReference type="AlphaFoldDB" id="A0A8K0NZV0"/>
<evidence type="ECO:0000313" key="2">
    <source>
        <dbReference type="EMBL" id="KAG8230510.1"/>
    </source>
</evidence>
<dbReference type="PANTHER" id="PTHR22774:SF11">
    <property type="entry name" value="CHOREIN N-TERMINAL DOMAIN-CONTAINING PROTEIN"/>
    <property type="match status" value="1"/>
</dbReference>
<gene>
    <name evidence="2" type="ORF">J437_LFUL010030</name>
</gene>
<reference evidence="2" key="1">
    <citation type="submission" date="2013-04" db="EMBL/GenBank/DDBJ databases">
        <authorList>
            <person name="Qu J."/>
            <person name="Murali S.C."/>
            <person name="Bandaranaike D."/>
            <person name="Bellair M."/>
            <person name="Blankenburg K."/>
            <person name="Chao H."/>
            <person name="Dinh H."/>
            <person name="Doddapaneni H."/>
            <person name="Downs B."/>
            <person name="Dugan-Rocha S."/>
            <person name="Elkadiri S."/>
            <person name="Gnanaolivu R.D."/>
            <person name="Hernandez B."/>
            <person name="Javaid M."/>
            <person name="Jayaseelan J.C."/>
            <person name="Lee S."/>
            <person name="Li M."/>
            <person name="Ming W."/>
            <person name="Munidasa M."/>
            <person name="Muniz J."/>
            <person name="Nguyen L."/>
            <person name="Ongeri F."/>
            <person name="Osuji N."/>
            <person name="Pu L.-L."/>
            <person name="Puazo M."/>
            <person name="Qu C."/>
            <person name="Quiroz J."/>
            <person name="Raj R."/>
            <person name="Weissenberger G."/>
            <person name="Xin Y."/>
            <person name="Zou X."/>
            <person name="Han Y."/>
            <person name="Richards S."/>
            <person name="Worley K."/>
            <person name="Muzny D."/>
            <person name="Gibbs R."/>
        </authorList>
    </citation>
    <scope>NUCLEOTIDE SEQUENCE</scope>
    <source>
        <strain evidence="2">Sampled in the wild</strain>
    </source>
</reference>
<proteinExistence type="predicted"/>
<accession>A0A8K0NZV0</accession>
<feature type="region of interest" description="Disordered" evidence="1">
    <location>
        <begin position="474"/>
        <end position="493"/>
    </location>
</feature>
<sequence length="747" mass="83300">MAPVSHQSRSKEQKSSTISKMFNKYDVIETSYHFLSERIDLHLLDDPGAGRSSHPDLRDGAAFQIELRHFQVDFYPYHRAIGDRKHWPAYREGVHTRWLQQSLSSFRATFLDLGTKKPGTSRTPSGNVVKNHVLSQLSNLMTTCIILRIENFTLYRVTTSKKKSKPREFIAVPPPKFFVQMFPIQINFDIISLLWLNSFALNLAQSLSSLSDEIPPVPYVDVKIEAILPRLILESRSDYLSQRDRPKALHFQTSRALITNMRSPELGSLEDLSRCLEAFQEGRLFYGGSTFPSLNSDFQVVIDKFLSHLNGKDHLREAPKLPGNSVQEADKKMSPEMLWIEAKDVWFITCDPVWAEFHGASATGGKTVPFFDAFPLRMWAYMRPPAELSFPSPQQADIHVLAHISALVSVQLNHYQYLFLLRLSEDLREALSYLANDTDNITARQRNMGGPSLKGSLVVGAILPQVEVSLVMPSQTPGREEEDSVGESSVVTGEGQPTMVALPLAELTDTTMDMRRASIAPSESTSPLSEDPGPELHWATDFPEVMAARTNGDGPGPSMSLSDTLRSRQSTDRRQQQGLGSNSNASVNSSGFNMIMRKGFTNLMTSIDSTFAIRPSTGMEDSSDTVSLRSDGSSEDSEMYVMVNIEAAEASADAIFRVPTRTMVTVPPAAVEIASEVTEEEEEDSSSSTNCSLRSLCKRKDLVSMTTFKLRKVEFIQQSEGFSSSMKVQVDNIVSEECGSIPWDEFQ</sequence>
<dbReference type="OrthoDB" id="43807at2759"/>
<dbReference type="PANTHER" id="PTHR22774">
    <property type="entry name" value="CHOREIN N-TERMINAL DOMAIN-CONTAINING PROTEIN"/>
    <property type="match status" value="1"/>
</dbReference>
<feature type="compositionally biased region" description="Low complexity" evidence="1">
    <location>
        <begin position="581"/>
        <end position="590"/>
    </location>
</feature>
<feature type="region of interest" description="Disordered" evidence="1">
    <location>
        <begin position="519"/>
        <end position="538"/>
    </location>
</feature>
<feature type="region of interest" description="Disordered" evidence="1">
    <location>
        <begin position="547"/>
        <end position="590"/>
    </location>
</feature>
<feature type="non-terminal residue" evidence="2">
    <location>
        <position position="747"/>
    </location>
</feature>
<organism evidence="2 3">
    <name type="scientific">Ladona fulva</name>
    <name type="common">Scarce chaser dragonfly</name>
    <name type="synonym">Libellula fulva</name>
    <dbReference type="NCBI Taxonomy" id="123851"/>
    <lineage>
        <taxon>Eukaryota</taxon>
        <taxon>Metazoa</taxon>
        <taxon>Ecdysozoa</taxon>
        <taxon>Arthropoda</taxon>
        <taxon>Hexapoda</taxon>
        <taxon>Insecta</taxon>
        <taxon>Pterygota</taxon>
        <taxon>Palaeoptera</taxon>
        <taxon>Odonata</taxon>
        <taxon>Epiprocta</taxon>
        <taxon>Anisoptera</taxon>
        <taxon>Libelluloidea</taxon>
        <taxon>Libellulidae</taxon>
        <taxon>Ladona</taxon>
    </lineage>
</organism>
<dbReference type="Proteomes" id="UP000792457">
    <property type="component" value="Unassembled WGS sequence"/>
</dbReference>
<protein>
    <submittedName>
        <fullName evidence="2">Uncharacterized protein</fullName>
    </submittedName>
</protein>